<dbReference type="AlphaFoldDB" id="A0A0F9N9H3"/>
<gene>
    <name evidence="1" type="ORF">LCGC14_0978520</name>
</gene>
<evidence type="ECO:0000313" key="1">
    <source>
        <dbReference type="EMBL" id="KKN16180.1"/>
    </source>
</evidence>
<comment type="caution">
    <text evidence="1">The sequence shown here is derived from an EMBL/GenBank/DDBJ whole genome shotgun (WGS) entry which is preliminary data.</text>
</comment>
<dbReference type="EMBL" id="LAZR01003640">
    <property type="protein sequence ID" value="KKN16180.1"/>
    <property type="molecule type" value="Genomic_DNA"/>
</dbReference>
<accession>A0A0F9N9H3</accession>
<sequence length="71" mass="8433">MKLKGKEVLITYLDTTLIEETCAVCEDNKGHFELVIAFKRRFRLQIVVCFECQLQGINWIIKEVFKDFFDD</sequence>
<protein>
    <submittedName>
        <fullName evidence="1">Uncharacterized protein</fullName>
    </submittedName>
</protein>
<organism evidence="1">
    <name type="scientific">marine sediment metagenome</name>
    <dbReference type="NCBI Taxonomy" id="412755"/>
    <lineage>
        <taxon>unclassified sequences</taxon>
        <taxon>metagenomes</taxon>
        <taxon>ecological metagenomes</taxon>
    </lineage>
</organism>
<name>A0A0F9N9H3_9ZZZZ</name>
<proteinExistence type="predicted"/>
<reference evidence="1" key="1">
    <citation type="journal article" date="2015" name="Nature">
        <title>Complex archaea that bridge the gap between prokaryotes and eukaryotes.</title>
        <authorList>
            <person name="Spang A."/>
            <person name="Saw J.H."/>
            <person name="Jorgensen S.L."/>
            <person name="Zaremba-Niedzwiedzka K."/>
            <person name="Martijn J."/>
            <person name="Lind A.E."/>
            <person name="van Eijk R."/>
            <person name="Schleper C."/>
            <person name="Guy L."/>
            <person name="Ettema T.J."/>
        </authorList>
    </citation>
    <scope>NUCLEOTIDE SEQUENCE</scope>
</reference>